<dbReference type="EMBL" id="JX678969">
    <property type="protein sequence ID" value="AFV52368.1"/>
    <property type="molecule type" value="Genomic_DNA"/>
</dbReference>
<evidence type="ECO:0000313" key="1">
    <source>
        <dbReference type="EMBL" id="AFV52368.1"/>
    </source>
</evidence>
<sequence length="92" mass="10629">MKLTVFLRPSRYRGRGRGGKNLMRSRQLVIYICSLLNLRMLQFLSWGSLNLCSFVASMILQGCLRMIKPLISNGCWLCLALQRCFLRRVSNS</sequence>
<evidence type="ECO:0000313" key="2">
    <source>
        <dbReference type="Proteomes" id="UP000123078"/>
    </source>
</evidence>
<accession>K4PCP8</accession>
<reference evidence="1 2" key="1">
    <citation type="journal article" date="2013" name="Vet. Microbiol.">
        <title>Characterisation of early and late bovine papillomavirus protein expression in equine sarcoids.</title>
        <authorList>
            <person name="Wilson A.D."/>
            <person name="Armstrong E.L."/>
            <person name="Gofton R.G."/>
            <person name="Mason J."/>
            <person name="De Toit N."/>
            <person name="Day M.J."/>
        </authorList>
    </citation>
    <scope>NUCLEOTIDE SEQUENCE [LARGE SCALE GENOMIC DNA]</scope>
    <source>
        <strain evidence="1">EqSarc1</strain>
    </source>
</reference>
<dbReference type="Proteomes" id="UP000123078">
    <property type="component" value="Genome"/>
</dbReference>
<name>K4PCP8_BPV1</name>
<protein>
    <submittedName>
        <fullName evidence="1">E8</fullName>
    </submittedName>
</protein>
<proteinExistence type="predicted"/>
<organism evidence="1 2">
    <name type="scientific">Bovine papillomavirus type 1</name>
    <dbReference type="NCBI Taxonomy" id="337052"/>
    <lineage>
        <taxon>Viruses</taxon>
        <taxon>Monodnaviria</taxon>
        <taxon>Shotokuvirae</taxon>
        <taxon>Cossaviricota</taxon>
        <taxon>Papovaviricetes</taxon>
        <taxon>Zurhausenvirales</taxon>
        <taxon>Papillomaviridae</taxon>
        <taxon>Firstpapillomavirinae</taxon>
        <taxon>Deltapapillomavirus</taxon>
    </lineage>
</organism>
<organismHost>
    <name type="scientific">Bos taurus</name>
    <name type="common">Bovine</name>
    <dbReference type="NCBI Taxonomy" id="9913"/>
</organismHost>